<comment type="caution">
    <text evidence="6">The sequence shown here is derived from an EMBL/GenBank/DDBJ whole genome shotgun (WGS) entry which is preliminary data.</text>
</comment>
<dbReference type="InterPro" id="IPR027417">
    <property type="entry name" value="P-loop_NTPase"/>
</dbReference>
<evidence type="ECO:0000256" key="3">
    <source>
        <dbReference type="ARBA" id="ARBA00022741"/>
    </source>
</evidence>
<evidence type="ECO:0000256" key="1">
    <source>
        <dbReference type="ARBA" id="ARBA00022448"/>
    </source>
</evidence>
<name>A0ABU8X0Y1_9BURK</name>
<evidence type="ECO:0000313" key="6">
    <source>
        <dbReference type="EMBL" id="MEJ8853455.1"/>
    </source>
</evidence>
<dbReference type="Pfam" id="PF00005">
    <property type="entry name" value="ABC_tran"/>
    <property type="match status" value="1"/>
</dbReference>
<reference evidence="6 7" key="1">
    <citation type="submission" date="2024-03" db="EMBL/GenBank/DDBJ databases">
        <title>Novel species of the genus Variovorax.</title>
        <authorList>
            <person name="Liu Q."/>
            <person name="Xin Y.-H."/>
        </authorList>
    </citation>
    <scope>NUCLEOTIDE SEQUENCE [LARGE SCALE GENOMIC DNA]</scope>
    <source>
        <strain evidence="6 7">KACC 18901</strain>
    </source>
</reference>
<gene>
    <name evidence="6" type="ORF">WKW79_02675</name>
</gene>
<evidence type="ECO:0000313" key="7">
    <source>
        <dbReference type="Proteomes" id="UP001367030"/>
    </source>
</evidence>
<keyword evidence="3" id="KW-0547">Nucleotide-binding</keyword>
<dbReference type="InterPro" id="IPR003439">
    <property type="entry name" value="ABC_transporter-like_ATP-bd"/>
</dbReference>
<dbReference type="Proteomes" id="UP001367030">
    <property type="component" value="Unassembled WGS sequence"/>
</dbReference>
<accession>A0ABU8X0Y1</accession>
<dbReference type="Gene3D" id="3.40.50.300">
    <property type="entry name" value="P-loop containing nucleotide triphosphate hydrolases"/>
    <property type="match status" value="1"/>
</dbReference>
<keyword evidence="2" id="KW-1003">Cell membrane</keyword>
<dbReference type="RefSeq" id="WP_340333544.1">
    <property type="nucleotide sequence ID" value="NZ_JBBKZS010000001.1"/>
</dbReference>
<keyword evidence="1" id="KW-0813">Transport</keyword>
<proteinExistence type="predicted"/>
<protein>
    <submittedName>
        <fullName evidence="6">ABC transporter ATP-binding protein</fullName>
    </submittedName>
</protein>
<keyword evidence="2" id="KW-0472">Membrane</keyword>
<dbReference type="EMBL" id="JBBKZS010000001">
    <property type="protein sequence ID" value="MEJ8853455.1"/>
    <property type="molecule type" value="Genomic_DNA"/>
</dbReference>
<evidence type="ECO:0000256" key="4">
    <source>
        <dbReference type="ARBA" id="ARBA00022840"/>
    </source>
</evidence>
<keyword evidence="7" id="KW-1185">Reference proteome</keyword>
<dbReference type="PANTHER" id="PTHR45772:SF7">
    <property type="entry name" value="AMINO ACID ABC TRANSPORTER ATP-BINDING PROTEIN"/>
    <property type="match status" value="1"/>
</dbReference>
<dbReference type="SUPFAM" id="SSF52540">
    <property type="entry name" value="P-loop containing nucleoside triphosphate hydrolases"/>
    <property type="match status" value="1"/>
</dbReference>
<evidence type="ECO:0000259" key="5">
    <source>
        <dbReference type="PROSITE" id="PS50893"/>
    </source>
</evidence>
<dbReference type="PANTHER" id="PTHR45772">
    <property type="entry name" value="CONSERVED COMPONENT OF ABC TRANSPORTER FOR NATURAL AMINO ACIDS-RELATED"/>
    <property type="match status" value="1"/>
</dbReference>
<sequence length="278" mass="30103">MASITPLRPRATHRAVAGPHTVAGGSGAQLLSGDALRLDGVTRAFGALKAVDNISLTVTAGQKYAILGSNGAGKTTLFNAITGDFPPTAGRIHFFGEDITDLPPHDRIRKGMRRTYQSSLLFRDLTVRDNLFLAVRGVASGRFSFLRARANNASTRATNDLLERARLTHIADERVANLAHGQQRQLEIGMALAGAPRLILFDEPAAGLSPHERRELVALLGSLPAHMSFVLIEHDLDIALRVVDRVTVMHNGRELRTGTPDEIENDAQVQAIYMGSKH</sequence>
<dbReference type="InterPro" id="IPR003593">
    <property type="entry name" value="AAA+_ATPase"/>
</dbReference>
<keyword evidence="4 6" id="KW-0067">ATP-binding</keyword>
<evidence type="ECO:0000256" key="2">
    <source>
        <dbReference type="ARBA" id="ARBA00022475"/>
    </source>
</evidence>
<organism evidence="6 7">
    <name type="scientific">Variovorax robiniae</name>
    <dbReference type="NCBI Taxonomy" id="1836199"/>
    <lineage>
        <taxon>Bacteria</taxon>
        <taxon>Pseudomonadati</taxon>
        <taxon>Pseudomonadota</taxon>
        <taxon>Betaproteobacteria</taxon>
        <taxon>Burkholderiales</taxon>
        <taxon>Comamonadaceae</taxon>
        <taxon>Variovorax</taxon>
    </lineage>
</organism>
<dbReference type="GO" id="GO:0005524">
    <property type="term" value="F:ATP binding"/>
    <property type="evidence" value="ECO:0007669"/>
    <property type="project" value="UniProtKB-KW"/>
</dbReference>
<feature type="domain" description="ABC transporter" evidence="5">
    <location>
        <begin position="36"/>
        <end position="276"/>
    </location>
</feature>
<dbReference type="CDD" id="cd03219">
    <property type="entry name" value="ABC_Mj1267_LivG_branched"/>
    <property type="match status" value="1"/>
</dbReference>
<dbReference type="SMART" id="SM00382">
    <property type="entry name" value="AAA"/>
    <property type="match status" value="1"/>
</dbReference>
<dbReference type="InterPro" id="IPR051120">
    <property type="entry name" value="ABC_AA/LPS_Transport"/>
</dbReference>
<dbReference type="PROSITE" id="PS50893">
    <property type="entry name" value="ABC_TRANSPORTER_2"/>
    <property type="match status" value="1"/>
</dbReference>